<evidence type="ECO:0000313" key="1">
    <source>
        <dbReference type="EMBL" id="AND43139.1"/>
    </source>
</evidence>
<dbReference type="RefSeq" id="WP_019379612.1">
    <property type="nucleotide sequence ID" value="NZ_CP015507.1"/>
</dbReference>
<dbReference type="AlphaFoldDB" id="A0A160MI54"/>
<accession>A0A160MI54</accession>
<organism evidence="1 2">
    <name type="scientific">Cytobacillus oceanisediminis 2691</name>
    <dbReference type="NCBI Taxonomy" id="1196031"/>
    <lineage>
        <taxon>Bacteria</taxon>
        <taxon>Bacillati</taxon>
        <taxon>Bacillota</taxon>
        <taxon>Bacilli</taxon>
        <taxon>Bacillales</taxon>
        <taxon>Bacillaceae</taxon>
        <taxon>Cytobacillus</taxon>
    </lineage>
</organism>
<name>A0A160MI54_9BACI</name>
<protein>
    <submittedName>
        <fullName evidence="1">Uncharacterized protein</fullName>
    </submittedName>
</protein>
<evidence type="ECO:0000313" key="2">
    <source>
        <dbReference type="Proteomes" id="UP000077856"/>
    </source>
</evidence>
<dbReference type="eggNOG" id="ENOG5030DQX">
    <property type="taxonomic scope" value="Bacteria"/>
</dbReference>
<sequence>MFKLTCFAPIEPEQLGKALKGIHFNQVRNGFEWAIDGSTFRIEPFENQPRTSLKGYRITFNCDLSGGLYLFDLSLGCLGAYVTGIEFILEHPSMFHANWMKEMRKRPSFKMIDPRGLFFKNGINIVLVNDSVTIKMHSRKNKKLILADCIKQIDLIREELQPNDFNLFSFQREDIA</sequence>
<dbReference type="Proteomes" id="UP000077856">
    <property type="component" value="Plasmid pBO1"/>
</dbReference>
<keyword evidence="1" id="KW-0614">Plasmid</keyword>
<dbReference type="EMBL" id="CP015507">
    <property type="protein sequence ID" value="AND43139.1"/>
    <property type="molecule type" value="Genomic_DNA"/>
</dbReference>
<proteinExistence type="predicted"/>
<reference evidence="1 2" key="1">
    <citation type="submission" date="2016-04" db="EMBL/GenBank/DDBJ databases">
        <title>Complete genome sequence of Bacillus oceanisediminis strain 2691.</title>
        <authorList>
            <person name="Jeong H."/>
            <person name="Kim H.J."/>
            <person name="Lee D.-W."/>
        </authorList>
    </citation>
    <scope>NUCLEOTIDE SEQUENCE [LARGE SCALE GENOMIC DNA]</scope>
    <source>
        <strain evidence="1 2">2691</strain>
        <plasmid evidence="2">pbo1</plasmid>
    </source>
</reference>
<dbReference type="KEGG" id="bon:A361_28665"/>
<geneLocation type="plasmid" evidence="2">
    <name>pbo1</name>
</geneLocation>
<gene>
    <name evidence="1" type="ORF">A361_28665</name>
</gene>